<dbReference type="GO" id="GO:0016020">
    <property type="term" value="C:membrane"/>
    <property type="evidence" value="ECO:0007669"/>
    <property type="project" value="TreeGrafter"/>
</dbReference>
<feature type="transmembrane region" description="Helical" evidence="7">
    <location>
        <begin position="264"/>
        <end position="281"/>
    </location>
</feature>
<accession>A4BD46</accession>
<feature type="domain" description="Major facilitator superfamily (MFS) profile" evidence="8">
    <location>
        <begin position="17"/>
        <end position="398"/>
    </location>
</feature>
<dbReference type="Pfam" id="PF07690">
    <property type="entry name" value="MFS_1"/>
    <property type="match status" value="1"/>
</dbReference>
<name>A4BD46_9GAMM</name>
<keyword evidence="6 7" id="KW-0472">Membrane</keyword>
<feature type="transmembrane region" description="Helical" evidence="7">
    <location>
        <begin position="15"/>
        <end position="41"/>
    </location>
</feature>
<dbReference type="SUPFAM" id="SSF103473">
    <property type="entry name" value="MFS general substrate transporter"/>
    <property type="match status" value="1"/>
</dbReference>
<proteinExistence type="inferred from homology"/>
<comment type="subcellular location">
    <subcellularLocation>
        <location evidence="1">Endomembrane system</location>
        <topology evidence="1">Multi-pass membrane protein</topology>
    </subcellularLocation>
</comment>
<dbReference type="InterPro" id="IPR036259">
    <property type="entry name" value="MFS_trans_sf"/>
</dbReference>
<sequence>MFGSIALGGFMPRRYLTLILGFIAFIALGLPDGMLGVAWPFMREELGQPLEASGLLVMALTLSVAVSGFFSSWLSRRLGIGRLLALSCLLTGSALVGYALFPHFYLLIVCASVIGLAAGATDATVNGYVAKNFSDRVMQWLHASFGIGITLGPVTMTLVLAANGPWQLGYQIHAMVQLILAVLFFVTAGLWITRSDEHRQVAAHEADRHVTSMPSSLTRLPVWLGMMAFFLYCGLEISVGLWSFSLLTDVRGLSAAQAGTWVSLYWAMFTVGRFAMGFITGRVSSHRTVQLGISVSVLATVLLAVGGSVWLSLLALALIGLAYGPIFPAMMSTTLQRVGARDFNNAMGLQISSAALGMMVLPGSIGLLASKTTLNAYPWALLAVTGLLWLIYQLANRISHDR</sequence>
<dbReference type="PANTHER" id="PTHR23514">
    <property type="entry name" value="BYPASS OF STOP CODON PROTEIN 6"/>
    <property type="match status" value="1"/>
</dbReference>
<dbReference type="HOGENOM" id="CLU_021993_2_0_6"/>
<evidence type="ECO:0000256" key="1">
    <source>
        <dbReference type="ARBA" id="ARBA00004127"/>
    </source>
</evidence>
<evidence type="ECO:0000256" key="4">
    <source>
        <dbReference type="ARBA" id="ARBA00022692"/>
    </source>
</evidence>
<keyword evidence="10" id="KW-1185">Reference proteome</keyword>
<evidence type="ECO:0000259" key="8">
    <source>
        <dbReference type="PROSITE" id="PS50850"/>
    </source>
</evidence>
<evidence type="ECO:0000256" key="6">
    <source>
        <dbReference type="ARBA" id="ARBA00023136"/>
    </source>
</evidence>
<keyword evidence="5 7" id="KW-1133">Transmembrane helix</keyword>
<evidence type="ECO:0000256" key="7">
    <source>
        <dbReference type="SAM" id="Phobius"/>
    </source>
</evidence>
<dbReference type="Proteomes" id="UP000005953">
    <property type="component" value="Unassembled WGS sequence"/>
</dbReference>
<organism evidence="9 10">
    <name type="scientific">Reinekea blandensis MED297</name>
    <dbReference type="NCBI Taxonomy" id="314283"/>
    <lineage>
        <taxon>Bacteria</taxon>
        <taxon>Pseudomonadati</taxon>
        <taxon>Pseudomonadota</taxon>
        <taxon>Gammaproteobacteria</taxon>
        <taxon>Oceanospirillales</taxon>
        <taxon>Saccharospirillaceae</taxon>
        <taxon>Reinekea</taxon>
    </lineage>
</organism>
<keyword evidence="3" id="KW-0813">Transport</keyword>
<feature type="transmembrane region" description="Helical" evidence="7">
    <location>
        <begin position="141"/>
        <end position="162"/>
    </location>
</feature>
<comment type="similarity">
    <text evidence="2">Belongs to the major facilitator superfamily.</text>
</comment>
<dbReference type="InterPro" id="IPR051788">
    <property type="entry name" value="MFS_Transporter"/>
</dbReference>
<comment type="caution">
    <text evidence="9">The sequence shown here is derived from an EMBL/GenBank/DDBJ whole genome shotgun (WGS) entry which is preliminary data.</text>
</comment>
<dbReference type="InterPro" id="IPR011701">
    <property type="entry name" value="MFS"/>
</dbReference>
<feature type="transmembrane region" description="Helical" evidence="7">
    <location>
        <begin position="351"/>
        <end position="370"/>
    </location>
</feature>
<reference evidence="9 10" key="1">
    <citation type="submission" date="2006-02" db="EMBL/GenBank/DDBJ databases">
        <authorList>
            <person name="Pinhassi J."/>
            <person name="Pedros-Alio C."/>
            <person name="Ferriera S."/>
            <person name="Johnson J."/>
            <person name="Kravitz S."/>
            <person name="Halpern A."/>
            <person name="Remington K."/>
            <person name="Beeson K."/>
            <person name="Tran B."/>
            <person name="Rogers Y.-H."/>
            <person name="Friedman R."/>
            <person name="Venter J.C."/>
        </authorList>
    </citation>
    <scope>NUCLEOTIDE SEQUENCE [LARGE SCALE GENOMIC DNA]</scope>
    <source>
        <strain evidence="9 10">MED297</strain>
    </source>
</reference>
<keyword evidence="4 7" id="KW-0812">Transmembrane</keyword>
<gene>
    <name evidence="9" type="ORF">MED297_05559</name>
</gene>
<protein>
    <submittedName>
        <fullName evidence="9">Transporter, putative fucose permease</fullName>
    </submittedName>
</protein>
<dbReference type="PANTHER" id="PTHR23514:SF3">
    <property type="entry name" value="BYPASS OF STOP CODON PROTEIN 6"/>
    <property type="match status" value="1"/>
</dbReference>
<feature type="transmembrane region" description="Helical" evidence="7">
    <location>
        <begin position="106"/>
        <end position="129"/>
    </location>
</feature>
<dbReference type="STRING" id="314283.MED297_05559"/>
<feature type="transmembrane region" description="Helical" evidence="7">
    <location>
        <begin position="222"/>
        <end position="244"/>
    </location>
</feature>
<evidence type="ECO:0000313" key="10">
    <source>
        <dbReference type="Proteomes" id="UP000005953"/>
    </source>
</evidence>
<feature type="transmembrane region" description="Helical" evidence="7">
    <location>
        <begin position="53"/>
        <end position="71"/>
    </location>
</feature>
<feature type="transmembrane region" description="Helical" evidence="7">
    <location>
        <begin position="83"/>
        <end position="100"/>
    </location>
</feature>
<feature type="transmembrane region" description="Helical" evidence="7">
    <location>
        <begin position="376"/>
        <end position="395"/>
    </location>
</feature>
<feature type="transmembrane region" description="Helical" evidence="7">
    <location>
        <begin position="174"/>
        <end position="192"/>
    </location>
</feature>
<feature type="transmembrane region" description="Helical" evidence="7">
    <location>
        <begin position="311"/>
        <end position="330"/>
    </location>
</feature>
<dbReference type="AlphaFoldDB" id="A4BD46"/>
<evidence type="ECO:0000256" key="5">
    <source>
        <dbReference type="ARBA" id="ARBA00022989"/>
    </source>
</evidence>
<dbReference type="PROSITE" id="PS50850">
    <property type="entry name" value="MFS"/>
    <property type="match status" value="1"/>
</dbReference>
<dbReference type="GO" id="GO:0012505">
    <property type="term" value="C:endomembrane system"/>
    <property type="evidence" value="ECO:0007669"/>
    <property type="project" value="UniProtKB-SubCell"/>
</dbReference>
<dbReference type="Gene3D" id="1.20.1250.20">
    <property type="entry name" value="MFS general substrate transporter like domains"/>
    <property type="match status" value="2"/>
</dbReference>
<evidence type="ECO:0000256" key="2">
    <source>
        <dbReference type="ARBA" id="ARBA00008335"/>
    </source>
</evidence>
<dbReference type="InterPro" id="IPR020846">
    <property type="entry name" value="MFS_dom"/>
</dbReference>
<dbReference type="EMBL" id="AAOE01000007">
    <property type="protein sequence ID" value="EAR09790.1"/>
    <property type="molecule type" value="Genomic_DNA"/>
</dbReference>
<dbReference type="GO" id="GO:0022857">
    <property type="term" value="F:transmembrane transporter activity"/>
    <property type="evidence" value="ECO:0007669"/>
    <property type="project" value="InterPro"/>
</dbReference>
<evidence type="ECO:0000256" key="3">
    <source>
        <dbReference type="ARBA" id="ARBA00022448"/>
    </source>
</evidence>
<evidence type="ECO:0000313" key="9">
    <source>
        <dbReference type="EMBL" id="EAR09790.1"/>
    </source>
</evidence>